<evidence type="ECO:0000256" key="2">
    <source>
        <dbReference type="ARBA" id="ARBA00006275"/>
    </source>
</evidence>
<dbReference type="PROSITE" id="PS51257">
    <property type="entry name" value="PROKAR_LIPOPROTEIN"/>
    <property type="match status" value="1"/>
</dbReference>
<reference evidence="8 9" key="1">
    <citation type="submission" date="2018-06" db="EMBL/GenBank/DDBJ databases">
        <title>Genomic Encyclopedia of Archaeal and Bacterial Type Strains, Phase II (KMG-II): from individual species to whole genera.</title>
        <authorList>
            <person name="Goeker M."/>
        </authorList>
    </citation>
    <scope>NUCLEOTIDE SEQUENCE [LARGE SCALE GENOMIC DNA]</scope>
    <source>
        <strain evidence="8 9">DSM 12408</strain>
    </source>
</reference>
<protein>
    <submittedName>
        <fullName evidence="8">SusD-like starch-binding protein associating with outer membrane</fullName>
    </submittedName>
</protein>
<dbReference type="RefSeq" id="WP_066429615.1">
    <property type="nucleotide sequence ID" value="NZ_LZRN01000001.1"/>
</dbReference>
<evidence type="ECO:0000256" key="1">
    <source>
        <dbReference type="ARBA" id="ARBA00004442"/>
    </source>
</evidence>
<dbReference type="Pfam" id="PF07980">
    <property type="entry name" value="SusD_RagB"/>
    <property type="match status" value="1"/>
</dbReference>
<evidence type="ECO:0000256" key="4">
    <source>
        <dbReference type="ARBA" id="ARBA00023136"/>
    </source>
</evidence>
<dbReference type="GO" id="GO:0009279">
    <property type="term" value="C:cell outer membrane"/>
    <property type="evidence" value="ECO:0007669"/>
    <property type="project" value="UniProtKB-SubCell"/>
</dbReference>
<dbReference type="InterPro" id="IPR011990">
    <property type="entry name" value="TPR-like_helical_dom_sf"/>
</dbReference>
<dbReference type="SUPFAM" id="SSF48452">
    <property type="entry name" value="TPR-like"/>
    <property type="match status" value="1"/>
</dbReference>
<keyword evidence="4" id="KW-0472">Membrane</keyword>
<comment type="subcellular location">
    <subcellularLocation>
        <location evidence="1">Cell outer membrane</location>
    </subcellularLocation>
</comment>
<proteinExistence type="inferred from homology"/>
<keyword evidence="5" id="KW-0998">Cell outer membrane</keyword>
<evidence type="ECO:0000313" key="8">
    <source>
        <dbReference type="EMBL" id="RAJ22075.1"/>
    </source>
</evidence>
<keyword evidence="9" id="KW-1185">Reference proteome</keyword>
<feature type="domain" description="SusD-like N-terminal" evidence="7">
    <location>
        <begin position="20"/>
        <end position="216"/>
    </location>
</feature>
<organism evidence="8 9">
    <name type="scientific">Gelidibacter algens</name>
    <dbReference type="NCBI Taxonomy" id="49280"/>
    <lineage>
        <taxon>Bacteria</taxon>
        <taxon>Pseudomonadati</taxon>
        <taxon>Bacteroidota</taxon>
        <taxon>Flavobacteriia</taxon>
        <taxon>Flavobacteriales</taxon>
        <taxon>Flavobacteriaceae</taxon>
        <taxon>Gelidibacter</taxon>
    </lineage>
</organism>
<gene>
    <name evidence="8" type="ORF">LX77_02734</name>
</gene>
<dbReference type="Gene3D" id="1.25.40.390">
    <property type="match status" value="1"/>
</dbReference>
<evidence type="ECO:0000313" key="9">
    <source>
        <dbReference type="Proteomes" id="UP000248987"/>
    </source>
</evidence>
<accession>A0A1A7R920</accession>
<dbReference type="Proteomes" id="UP000248987">
    <property type="component" value="Unassembled WGS sequence"/>
</dbReference>
<evidence type="ECO:0000256" key="5">
    <source>
        <dbReference type="ARBA" id="ARBA00023237"/>
    </source>
</evidence>
<dbReference type="OrthoDB" id="5694214at2"/>
<dbReference type="CDD" id="cd08977">
    <property type="entry name" value="SusD"/>
    <property type="match status" value="1"/>
</dbReference>
<dbReference type="InterPro" id="IPR012944">
    <property type="entry name" value="SusD_RagB_dom"/>
</dbReference>
<dbReference type="InterPro" id="IPR033985">
    <property type="entry name" value="SusD-like_N"/>
</dbReference>
<dbReference type="EMBL" id="QLLQ01000011">
    <property type="protein sequence ID" value="RAJ22075.1"/>
    <property type="molecule type" value="Genomic_DNA"/>
</dbReference>
<evidence type="ECO:0000259" key="7">
    <source>
        <dbReference type="Pfam" id="PF14322"/>
    </source>
</evidence>
<dbReference type="Pfam" id="PF14322">
    <property type="entry name" value="SusD-like_3"/>
    <property type="match status" value="1"/>
</dbReference>
<feature type="domain" description="RagB/SusD" evidence="6">
    <location>
        <begin position="323"/>
        <end position="402"/>
    </location>
</feature>
<name>A0A1A7R920_9FLAO</name>
<sequence length="442" mass="48925">MKKIILIALIIVTTFSCDVLEVEPQNSIPAAEAFKTKEDIDKGILGAYATFQSLSYYGRTYSIFSDLGADNLAHPLAATATEYAEVDNNNILPENSSIDGIWSVIYDGINVTNNVIDKVPGIADMTDAEKNKALGELYFIRALNHFNVLNYFGAVPIKVTPTVGVGNLDVPRDPVEAVYSQIINDLLFASENLPTSGNKVRTSKYAAKALLARVYLYKGEYAQAVTLATDVIQNGGYTLLSDYAEVFEADQSPESIFEIYFSQTERNRIAEYNFPTALNGRREVEPSADLLTAYETSDERYDATIAFAGTSAYAIKYDDLSLGADNFVVLRLSEMYLIRAEAEANKTTPNVEAIQSDINQIRNRANLSSTSETSLAQLLRIIEKERRVEFAFEGHRWFDLVRTGRAIAVLPNVNTVNQTLFPIPSDEIQTNNDPGMTQNPGY</sequence>
<dbReference type="AlphaFoldDB" id="A0A1A7R920"/>
<evidence type="ECO:0000256" key="3">
    <source>
        <dbReference type="ARBA" id="ARBA00022729"/>
    </source>
</evidence>
<evidence type="ECO:0000259" key="6">
    <source>
        <dbReference type="Pfam" id="PF07980"/>
    </source>
</evidence>
<comment type="caution">
    <text evidence="8">The sequence shown here is derived from an EMBL/GenBank/DDBJ whole genome shotgun (WGS) entry which is preliminary data.</text>
</comment>
<dbReference type="STRING" id="49280.A9996_00370"/>
<comment type="similarity">
    <text evidence="2">Belongs to the SusD family.</text>
</comment>
<keyword evidence="3" id="KW-0732">Signal</keyword>